<protein>
    <submittedName>
        <fullName evidence="1">ATP-binding protein</fullName>
    </submittedName>
</protein>
<accession>A0ABX8FF02</accession>
<keyword evidence="1" id="KW-0547">Nucleotide-binding</keyword>
<evidence type="ECO:0000313" key="2">
    <source>
        <dbReference type="Proteomes" id="UP000679247"/>
    </source>
</evidence>
<dbReference type="PANTHER" id="PTHR23336:SF11">
    <property type="entry name" value="OS06G0622000 PROTEIN"/>
    <property type="match status" value="1"/>
</dbReference>
<keyword evidence="2" id="KW-1185">Reference proteome</keyword>
<sequence length="493" mass="55889">MNVVLTRPSAAPVIQALRSIGYNASTAIADLVDNSLDAKASDIKINFAYNDTDGMITIKDNGSGMTEEMLQIAMNIGSKDPRAHRGANELGRFGMGLKTASFSLGKRLSVLTKKDGVYNERCWDLDHVSECNEWQLFTSIPEKVKIQMGDIKEESGTIVCIDKLDRFMGVGRKRKLKETSFYNKVFRINRHLEFVFHSILERKEVSMFINGKEIEPWDPFMRYHPNTMEGEMQILRINDNRIKVQYFILPHASHLAEPEYKKAGGYKGWRDHQGLYIYRENRLLYFGDWMGLFPKDAASQLARVRIDLPNAADSDWQVDIKKSGINLPEDAKRRLEAISSIARKVSKDIFYFRTQPGPRNPSVKGSLNTWEQSGSEDGPQFILNRNHPILSELLKNLDDENAKLLNLYLKFVQLGSPSNIIDSPKVPEEEVQEVPDSQKELVIQFASSMMQLNVAENEEQLLNILLTQPAFDGLNRATLKAITSEANLIVSNG</sequence>
<dbReference type="Proteomes" id="UP000679247">
    <property type="component" value="Chromosome"/>
</dbReference>
<evidence type="ECO:0000313" key="1">
    <source>
        <dbReference type="EMBL" id="QVY62603.1"/>
    </source>
</evidence>
<dbReference type="GO" id="GO:0005524">
    <property type="term" value="F:ATP binding"/>
    <property type="evidence" value="ECO:0007669"/>
    <property type="project" value="UniProtKB-KW"/>
</dbReference>
<dbReference type="InterPro" id="IPR036890">
    <property type="entry name" value="HATPase_C_sf"/>
</dbReference>
<dbReference type="Gene3D" id="3.30.565.10">
    <property type="entry name" value="Histidine kinase-like ATPase, C-terminal domain"/>
    <property type="match status" value="1"/>
</dbReference>
<name>A0ABX8FF02_9BACI</name>
<dbReference type="Pfam" id="PF13589">
    <property type="entry name" value="HATPase_c_3"/>
    <property type="match status" value="1"/>
</dbReference>
<organism evidence="1 2">
    <name type="scientific">Cytobacillus gottheilii</name>
    <dbReference type="NCBI Taxonomy" id="859144"/>
    <lineage>
        <taxon>Bacteria</taxon>
        <taxon>Bacillati</taxon>
        <taxon>Bacillota</taxon>
        <taxon>Bacilli</taxon>
        <taxon>Bacillales</taxon>
        <taxon>Bacillaceae</taxon>
        <taxon>Cytobacillus</taxon>
    </lineage>
</organism>
<keyword evidence="1" id="KW-0067">ATP-binding</keyword>
<dbReference type="EMBL" id="CP071709">
    <property type="protein sequence ID" value="QVY62603.1"/>
    <property type="molecule type" value="Genomic_DNA"/>
</dbReference>
<dbReference type="SUPFAM" id="SSF55874">
    <property type="entry name" value="ATPase domain of HSP90 chaperone/DNA topoisomerase II/histidine kinase"/>
    <property type="match status" value="1"/>
</dbReference>
<dbReference type="PANTHER" id="PTHR23336">
    <property type="entry name" value="ZINC FINGER CW-TYPE COILED-COIL DOMAIN PROTEIN 3"/>
    <property type="match status" value="1"/>
</dbReference>
<reference evidence="1 2" key="1">
    <citation type="submission" date="2021-03" db="EMBL/GenBank/DDBJ databases">
        <title>The first data on the complete genome of the tetrodotoxin-producing bacterium.</title>
        <authorList>
            <person name="Melnikova D.I."/>
            <person name="Nijland R."/>
            <person name="Magarlamov T.Y."/>
        </authorList>
    </citation>
    <scope>NUCLEOTIDE SEQUENCE [LARGE SCALE GENOMIC DNA]</scope>
    <source>
        <strain evidence="1 2">1839</strain>
    </source>
</reference>
<dbReference type="InterPro" id="IPR045261">
    <property type="entry name" value="MORC_ATPase"/>
</dbReference>
<dbReference type="RefSeq" id="WP_214478043.1">
    <property type="nucleotide sequence ID" value="NZ_CP071709.1"/>
</dbReference>
<proteinExistence type="predicted"/>
<gene>
    <name evidence="1" type="ORF">J1899_05945</name>
</gene>